<sequence>MLNPAVSLSNRSAGAQQPPAPSSGQPPGAPPFAQFLNEGIHANGPDKAATQAGDKPTTPEDEAAASAESQGPSETVTAQVRAARALAQRQRTAQAGQPGLDRSADAKAKVPDAPPAAEADADASTSKAADGDAESASADARKASDAAADPSLAAQVSLPAAKAAKPEAQAADAGDKALRNLPLAAAVQQALAPAASTADTNEAAGADPRATSRKPLGADAAATDATSTTPEPKARGTTARSPGVLAANRAAAQGSAAATASDTRASTATATQASSRDAQGPTFEQLLAMPARGNPAEAGSGPFRADASSVPAAGFAAAVADARPASATAETGPALQAPVHSAAFAPELAERVTLLAVDGVQTAQLELNPAEMGPVQIDIVVDAGRAEITFQAAQADTRQALERALPDLAGALREQGLTLAGGGVFQQSQQGSPSDSPDDEGRRSGNAGVRGTSSRSAPDAIDVATAALSRRGVAPPRGLLDTFA</sequence>
<dbReference type="InterPro" id="IPR038610">
    <property type="entry name" value="FliK-like_C_sf"/>
</dbReference>
<keyword evidence="3" id="KW-0282">Flagellum</keyword>
<dbReference type="EMBL" id="JBDPZD010000002">
    <property type="protein sequence ID" value="MEO3691305.1"/>
    <property type="molecule type" value="Genomic_DNA"/>
</dbReference>
<keyword evidence="4" id="KW-1185">Reference proteome</keyword>
<feature type="compositionally biased region" description="Low complexity" evidence="1">
    <location>
        <begin position="246"/>
        <end position="279"/>
    </location>
</feature>
<feature type="compositionally biased region" description="Polar residues" evidence="1">
    <location>
        <begin position="1"/>
        <end position="11"/>
    </location>
</feature>
<proteinExistence type="predicted"/>
<dbReference type="RefSeq" id="WP_347704145.1">
    <property type="nucleotide sequence ID" value="NZ_JBDPZD010000002.1"/>
</dbReference>
<protein>
    <submittedName>
        <fullName evidence="3">Flagellar hook-length control protein FliK</fullName>
    </submittedName>
</protein>
<feature type="domain" description="Flagellar hook-length control protein-like C-terminal" evidence="2">
    <location>
        <begin position="351"/>
        <end position="431"/>
    </location>
</feature>
<dbReference type="InterPro" id="IPR052563">
    <property type="entry name" value="FliK"/>
</dbReference>
<dbReference type="PANTHER" id="PTHR37533">
    <property type="entry name" value="FLAGELLAR HOOK-LENGTH CONTROL PROTEIN"/>
    <property type="match status" value="1"/>
</dbReference>
<feature type="region of interest" description="Disordered" evidence="1">
    <location>
        <begin position="1"/>
        <end position="152"/>
    </location>
</feature>
<dbReference type="PANTHER" id="PTHR37533:SF2">
    <property type="entry name" value="FLAGELLAR HOOK-LENGTH CONTROL PROTEIN"/>
    <property type="match status" value="1"/>
</dbReference>
<evidence type="ECO:0000259" key="2">
    <source>
        <dbReference type="Pfam" id="PF02120"/>
    </source>
</evidence>
<feature type="region of interest" description="Disordered" evidence="1">
    <location>
        <begin position="422"/>
        <end position="468"/>
    </location>
</feature>
<dbReference type="Proteomes" id="UP001495147">
    <property type="component" value="Unassembled WGS sequence"/>
</dbReference>
<keyword evidence="3" id="KW-0969">Cilium</keyword>
<evidence type="ECO:0000313" key="3">
    <source>
        <dbReference type="EMBL" id="MEO3691305.1"/>
    </source>
</evidence>
<comment type="caution">
    <text evidence="3">The sequence shown here is derived from an EMBL/GenBank/DDBJ whole genome shotgun (WGS) entry which is preliminary data.</text>
</comment>
<dbReference type="Gene3D" id="3.30.750.140">
    <property type="match status" value="1"/>
</dbReference>
<gene>
    <name evidence="3" type="ORF">ABDJ85_07475</name>
</gene>
<keyword evidence="3" id="KW-0966">Cell projection</keyword>
<evidence type="ECO:0000256" key="1">
    <source>
        <dbReference type="SAM" id="MobiDB-lite"/>
    </source>
</evidence>
<feature type="compositionally biased region" description="Low complexity" evidence="1">
    <location>
        <begin position="115"/>
        <end position="138"/>
    </location>
</feature>
<name>A0ABV0G0R9_9BURK</name>
<dbReference type="CDD" id="cd17470">
    <property type="entry name" value="T3SS_Flik_C"/>
    <property type="match status" value="1"/>
</dbReference>
<organism evidence="3 4">
    <name type="scientific">Roseateles paludis</name>
    <dbReference type="NCBI Taxonomy" id="3145238"/>
    <lineage>
        <taxon>Bacteria</taxon>
        <taxon>Pseudomonadati</taxon>
        <taxon>Pseudomonadota</taxon>
        <taxon>Betaproteobacteria</taxon>
        <taxon>Burkholderiales</taxon>
        <taxon>Sphaerotilaceae</taxon>
        <taxon>Roseateles</taxon>
    </lineage>
</organism>
<accession>A0ABV0G0R9</accession>
<feature type="compositionally biased region" description="Low complexity" evidence="1">
    <location>
        <begin position="75"/>
        <end position="95"/>
    </location>
</feature>
<feature type="region of interest" description="Disordered" evidence="1">
    <location>
        <begin position="188"/>
        <end position="280"/>
    </location>
</feature>
<reference evidence="3 4" key="1">
    <citation type="submission" date="2024-05" db="EMBL/GenBank/DDBJ databases">
        <title>Roseateles sp. DJS-2-20 16S ribosomal RNA gene Genome sequencing and assembly.</title>
        <authorList>
            <person name="Woo H."/>
        </authorList>
    </citation>
    <scope>NUCLEOTIDE SEQUENCE [LARGE SCALE GENOMIC DNA]</scope>
    <source>
        <strain evidence="3 4">DJS-2-20</strain>
    </source>
</reference>
<feature type="compositionally biased region" description="Low complexity" evidence="1">
    <location>
        <begin position="218"/>
        <end position="229"/>
    </location>
</feature>
<feature type="compositionally biased region" description="Low complexity" evidence="1">
    <location>
        <begin position="425"/>
        <end position="435"/>
    </location>
</feature>
<dbReference type="Pfam" id="PF02120">
    <property type="entry name" value="Flg_hook"/>
    <property type="match status" value="1"/>
</dbReference>
<feature type="compositionally biased region" description="Low complexity" evidence="1">
    <location>
        <begin position="12"/>
        <end position="26"/>
    </location>
</feature>
<dbReference type="InterPro" id="IPR021136">
    <property type="entry name" value="Flagellar_hook_control-like_C"/>
</dbReference>
<evidence type="ECO:0000313" key="4">
    <source>
        <dbReference type="Proteomes" id="UP001495147"/>
    </source>
</evidence>